<dbReference type="Gene3D" id="1.10.101.10">
    <property type="entry name" value="PGBD-like superfamily/PGBD"/>
    <property type="match status" value="1"/>
</dbReference>
<dbReference type="GO" id="GO:0003677">
    <property type="term" value="F:DNA binding"/>
    <property type="evidence" value="ECO:0007669"/>
    <property type="project" value="InterPro"/>
</dbReference>
<dbReference type="Proteomes" id="UP000298860">
    <property type="component" value="Unassembled WGS sequence"/>
</dbReference>
<dbReference type="Pfam" id="PF01471">
    <property type="entry name" value="PG_binding_1"/>
    <property type="match status" value="1"/>
</dbReference>
<reference evidence="5" key="1">
    <citation type="submission" date="2019-04" db="EMBL/GenBank/DDBJ databases">
        <title>Draft genome sequence of Pseudonocardiaceae bacterium SL3-2-4.</title>
        <authorList>
            <person name="Ningsih F."/>
            <person name="Yokota A."/>
            <person name="Sakai Y."/>
            <person name="Nanatani K."/>
            <person name="Yabe S."/>
            <person name="Oetari A."/>
            <person name="Sjamsuridzal W."/>
        </authorList>
    </citation>
    <scope>NUCLEOTIDE SEQUENCE [LARGE SCALE GENOMIC DNA]</scope>
    <source>
        <strain evidence="5">SL3-2-4</strain>
    </source>
</reference>
<feature type="domain" description="HTH cro/C1-type" evidence="3">
    <location>
        <begin position="21"/>
        <end position="76"/>
    </location>
</feature>
<dbReference type="InterPro" id="IPR010982">
    <property type="entry name" value="Lambda_DNA-bd_dom_sf"/>
</dbReference>
<dbReference type="SUPFAM" id="SSF47090">
    <property type="entry name" value="PGBD-like"/>
    <property type="match status" value="1"/>
</dbReference>
<feature type="region of interest" description="Disordered" evidence="1">
    <location>
        <begin position="87"/>
        <end position="120"/>
    </location>
</feature>
<evidence type="ECO:0000313" key="4">
    <source>
        <dbReference type="EMBL" id="GDY30124.1"/>
    </source>
</evidence>
<feature type="transmembrane region" description="Helical" evidence="2">
    <location>
        <begin position="126"/>
        <end position="146"/>
    </location>
</feature>
<evidence type="ECO:0000256" key="1">
    <source>
        <dbReference type="SAM" id="MobiDB-lite"/>
    </source>
</evidence>
<keyword evidence="2" id="KW-1133">Transmembrane helix</keyword>
<evidence type="ECO:0000313" key="5">
    <source>
        <dbReference type="Proteomes" id="UP000298860"/>
    </source>
</evidence>
<dbReference type="InterPro" id="IPR036366">
    <property type="entry name" value="PGBDSf"/>
</dbReference>
<dbReference type="InterPro" id="IPR001387">
    <property type="entry name" value="Cro/C1-type_HTH"/>
</dbReference>
<protein>
    <recommendedName>
        <fullName evidence="3">HTH cro/C1-type domain-containing protein</fullName>
    </recommendedName>
</protein>
<dbReference type="AlphaFoldDB" id="A0A4D4J3T1"/>
<dbReference type="InterPro" id="IPR002477">
    <property type="entry name" value="Peptidoglycan-bd-like"/>
</dbReference>
<name>A0A4D4J3T1_9PSEU</name>
<dbReference type="InterPro" id="IPR036365">
    <property type="entry name" value="PGBD-like_sf"/>
</dbReference>
<evidence type="ECO:0000256" key="2">
    <source>
        <dbReference type="SAM" id="Phobius"/>
    </source>
</evidence>
<organism evidence="4 5">
    <name type="scientific">Gandjariella thermophila</name>
    <dbReference type="NCBI Taxonomy" id="1931992"/>
    <lineage>
        <taxon>Bacteria</taxon>
        <taxon>Bacillati</taxon>
        <taxon>Actinomycetota</taxon>
        <taxon>Actinomycetes</taxon>
        <taxon>Pseudonocardiales</taxon>
        <taxon>Pseudonocardiaceae</taxon>
        <taxon>Gandjariella</taxon>
    </lineage>
</organism>
<keyword evidence="2" id="KW-0472">Membrane</keyword>
<accession>A0A4D4J3T1</accession>
<keyword evidence="2" id="KW-0812">Transmembrane</keyword>
<dbReference type="SMART" id="SM00530">
    <property type="entry name" value="HTH_XRE"/>
    <property type="match status" value="1"/>
</dbReference>
<dbReference type="Gene3D" id="1.10.260.40">
    <property type="entry name" value="lambda repressor-like DNA-binding domains"/>
    <property type="match status" value="1"/>
</dbReference>
<evidence type="ECO:0000259" key="3">
    <source>
        <dbReference type="SMART" id="SM00530"/>
    </source>
</evidence>
<dbReference type="EMBL" id="BJFL01000006">
    <property type="protein sequence ID" value="GDY30124.1"/>
    <property type="molecule type" value="Genomic_DNA"/>
</dbReference>
<comment type="caution">
    <text evidence="4">The sequence shown here is derived from an EMBL/GenBank/DDBJ whole genome shotgun (WGS) entry which is preliminary data.</text>
</comment>
<dbReference type="OrthoDB" id="9815541at2"/>
<proteinExistence type="predicted"/>
<gene>
    <name evidence="4" type="ORF">GTS_17570</name>
</gene>
<keyword evidence="5" id="KW-1185">Reference proteome</keyword>
<dbReference type="SUPFAM" id="SSF47413">
    <property type="entry name" value="lambda repressor-like DNA-binding domains"/>
    <property type="match status" value="1"/>
</dbReference>
<sequence>MARWRPLPGDLDPRVRQLVVRLRELRDTAGIGASALARKTTYSRSSWNRYLNGRTMPPRRAVEELGRLAGADLPRLLALWELAEWGRAESPPPQPADEPVASGPEDAPSEPEGTPSGRPPRFRRRWVLVAASGLAVLAAAGAAAWLTGLGSPGHSRPSVRPEGLGCDYSRRDGRLYAGHSTTSDRLVALHGDGEDVVEVQCLLARHGFDPGRIDGLFGTRTEAAVKRLQQAGGVPADGIVGPQTWPLLRA</sequence>
<dbReference type="CDD" id="cd00093">
    <property type="entry name" value="HTH_XRE"/>
    <property type="match status" value="1"/>
</dbReference>
<dbReference type="Pfam" id="PF13560">
    <property type="entry name" value="HTH_31"/>
    <property type="match status" value="1"/>
</dbReference>